<name>J7RFF9_HUIN7</name>
<dbReference type="SUPFAM" id="SSF53254">
    <property type="entry name" value="Phosphoglycerate mutase-like"/>
    <property type="match status" value="1"/>
</dbReference>
<dbReference type="EMBL" id="HE978314">
    <property type="protein sequence ID" value="CCK68288.1"/>
    <property type="molecule type" value="Genomic_DNA"/>
</dbReference>
<dbReference type="FunFam" id="3.40.50.1240:FF:000054">
    <property type="entry name" value="Putative phosphomutase"/>
    <property type="match status" value="1"/>
</dbReference>
<reference evidence="1 2" key="1">
    <citation type="journal article" date="2011" name="Proc. Natl. Acad. Sci. U.S.A.">
        <title>Evolutionary erosion of yeast sex chromosomes by mating-type switching accidents.</title>
        <authorList>
            <person name="Gordon J.L."/>
            <person name="Armisen D."/>
            <person name="Proux-Wera E."/>
            <person name="Oheigeartaigh S.S."/>
            <person name="Byrne K.P."/>
            <person name="Wolfe K.H."/>
        </authorList>
    </citation>
    <scope>NUCLEOTIDE SEQUENCE [LARGE SCALE GENOMIC DNA]</scope>
    <source>
        <strain evidence="2">ATCC MYA-139 / BCRC 22969 / CBS 8797 / CCRC 22969 / KCTC 17520 / NBRC 10181 / NCYC 3082</strain>
    </source>
</reference>
<dbReference type="Gene3D" id="3.40.50.1240">
    <property type="entry name" value="Phosphoglycerate mutase-like"/>
    <property type="match status" value="1"/>
</dbReference>
<protein>
    <recommendedName>
        <fullName evidence="3">Phosphoglycerate mutase</fullName>
    </recommendedName>
</protein>
<dbReference type="InterPro" id="IPR013078">
    <property type="entry name" value="His_Pase_superF_clade-1"/>
</dbReference>
<dbReference type="GeneID" id="34523923"/>
<dbReference type="HOGENOM" id="CLU_039184_0_0_1"/>
<dbReference type="InterPro" id="IPR050275">
    <property type="entry name" value="PGM_Phosphatase"/>
</dbReference>
<dbReference type="RefSeq" id="XP_022462534.1">
    <property type="nucleotide sequence ID" value="XM_022610640.1"/>
</dbReference>
<dbReference type="GO" id="GO:0016791">
    <property type="term" value="F:phosphatase activity"/>
    <property type="evidence" value="ECO:0007669"/>
    <property type="project" value="TreeGrafter"/>
</dbReference>
<organism evidence="1 2">
    <name type="scientific">Huiozyma naganishii (strain ATCC MYA-139 / BCRC 22969 / CBS 8797 / KCTC 17520 / NBRC 10181 / NCYC 3082 / Yp74L-3)</name>
    <name type="common">Yeast</name>
    <name type="synonym">Kazachstania naganishii</name>
    <dbReference type="NCBI Taxonomy" id="1071383"/>
    <lineage>
        <taxon>Eukaryota</taxon>
        <taxon>Fungi</taxon>
        <taxon>Dikarya</taxon>
        <taxon>Ascomycota</taxon>
        <taxon>Saccharomycotina</taxon>
        <taxon>Saccharomycetes</taxon>
        <taxon>Saccharomycetales</taxon>
        <taxon>Saccharomycetaceae</taxon>
        <taxon>Huiozyma</taxon>
    </lineage>
</organism>
<dbReference type="OMA" id="HGLGVHN"/>
<dbReference type="OrthoDB" id="496981at2759"/>
<evidence type="ECO:0000313" key="2">
    <source>
        <dbReference type="Proteomes" id="UP000006310"/>
    </source>
</evidence>
<reference evidence="2" key="2">
    <citation type="submission" date="2012-08" db="EMBL/GenBank/DDBJ databases">
        <title>Genome sequence of Kazachstania naganishii.</title>
        <authorList>
            <person name="Gordon J.L."/>
            <person name="Armisen D."/>
            <person name="Proux-Wera E."/>
            <person name="OhEigeartaigh S.S."/>
            <person name="Byrne K.P."/>
            <person name="Wolfe K.H."/>
        </authorList>
    </citation>
    <scope>NUCLEOTIDE SEQUENCE [LARGE SCALE GENOMIC DNA]</scope>
    <source>
        <strain evidence="2">ATCC MYA-139 / BCRC 22969 / CBS 8797 / CCRC 22969 / KCTC 17520 / NBRC 10181 / NCYC 3082</strain>
    </source>
</reference>
<dbReference type="Proteomes" id="UP000006310">
    <property type="component" value="Chromosome 1"/>
</dbReference>
<sequence length="289" mass="33398">MAFKALPGYFSAYPELGFPGIDSSEEDHLKLVNHSAWKELYESIPQDTGTHHYKLLVIARHGQGYHNAAILRYGEPRWNEYWSLLNGDEFGEWVDSKLTPLGYTQVKQVGKNVLLPMINELGFLPHKFFCSPMRRCLETFIGSWTNVFHNHCNTLTLQDCSVTNVVIENIREKLGEHTCDKRVNHSITVGEYQDFQTDSGHTIQWDYTENYPEEDQLWLPDRRETDKEIDERIHEGLREIFNQLSTEDKFISITCHSGVIGSILRNMKHPAINNLDTGKIVCLVTEIEK</sequence>
<dbReference type="KEGG" id="kng:KNAG_0A06270"/>
<dbReference type="GO" id="GO:0005737">
    <property type="term" value="C:cytoplasm"/>
    <property type="evidence" value="ECO:0007669"/>
    <property type="project" value="TreeGrafter"/>
</dbReference>
<dbReference type="CDD" id="cd07067">
    <property type="entry name" value="HP_PGM_like"/>
    <property type="match status" value="1"/>
</dbReference>
<evidence type="ECO:0008006" key="3">
    <source>
        <dbReference type="Google" id="ProtNLM"/>
    </source>
</evidence>
<accession>J7RFF9</accession>
<evidence type="ECO:0000313" key="1">
    <source>
        <dbReference type="EMBL" id="CCK68288.1"/>
    </source>
</evidence>
<proteinExistence type="predicted"/>
<dbReference type="InterPro" id="IPR029033">
    <property type="entry name" value="His_PPase_superfam"/>
</dbReference>
<gene>
    <name evidence="1" type="primary">KNAG0A06270</name>
    <name evidence="1" type="ordered locus">KNAG_0A06270</name>
</gene>
<dbReference type="SMART" id="SM00855">
    <property type="entry name" value="PGAM"/>
    <property type="match status" value="1"/>
</dbReference>
<dbReference type="PANTHER" id="PTHR48100">
    <property type="entry name" value="BROAD-SPECIFICITY PHOSPHATASE YOR283W-RELATED"/>
    <property type="match status" value="1"/>
</dbReference>
<dbReference type="eggNOG" id="KOG4754">
    <property type="taxonomic scope" value="Eukaryota"/>
</dbReference>
<dbReference type="PANTHER" id="PTHR48100:SF1">
    <property type="entry name" value="HISTIDINE PHOSPHATASE FAMILY PROTEIN-RELATED"/>
    <property type="match status" value="1"/>
</dbReference>
<dbReference type="AlphaFoldDB" id="J7RFF9"/>
<keyword evidence="2" id="KW-1185">Reference proteome</keyword>